<sequence length="1063" mass="114336">MAAHQLAVERRALLKFLLTDQQARGREVLLPVGCSDYDEWLLDALSVDRLLKQLRGGATRLDLINACVSTSTTGGTLAAAARRESMATPPRGGSALEDGAGVQRLMSGEATPLAAAAAAAEAEADGEDAALPQLHLASLRVGLAEFQLKELAYAIFLSCAGAKASHGLLASLRASLELSEMRAGELARTTKLVGQHGVESLATLEAHVKLLQIVRPSAFDNFRNFVKWRDTVTSVVWLVLSQSARETWLPSPRGSPSPAAGSGGAAAPDAAARALLARLKAGLRRLDVRAADDYEEGEYGEAASAVFSATQALAQHCSAGWAFPWGLRARLAELLLRGQFDTLDEGQYTDCRQELLGLLQGAVWKELGISGDVHNAVYAWVHFRQFAVSQELVLLEVARQTVQQVRAVGTPAPANGAGSPLLVTQDVHDAQFPAELMTCISRSVCGQLNNYHATVDDGRVMKALIGLLDAAEAACGRRDQLPELLDGCIAASVEAAFDASLEQLSTNVTAEEDLVMLLAASSAELFKKEATQYSPLLQAQAPGARATAARVLHEVYGARMLPWLIGVNGLTKSALEAIRAAMALEELLLEECSGESGGGQAPAPWGTVERLSPLLYTWAQGQISMLGGWLDRILGAEDWTRVSKQRAHGSRSVVEVVKIVTETLEALFDMKLAIPAGVVRCLTEGVDQAMQKYCEFVAAQVGSPDALIPPRPPLTRYKRELAVAAEEHQAAAAAGVAPQGQLTKMKSKMTEALNINWLPPLGATEEERRLIVLSYDRLVVRLNSVQHLLDSVGGLERMVVERWDDGRPRSARSREGPHAYDWIAGMFDGARRAAARTRDHLTRFIAVKLVYGELRDVIFERLYRFHVQVTRLELVLQEVDAHLGDICGRVHDALPPRLARAVCAVLVGAVQSVLLDGGPFRLFTPQDVDMLEADMAQMRAMFYADGDGISLEEVDALCRPLSDTVDAMGLETGLVIQNLKQSGSARPSTRGSPSPRGSSTSGLPAAMDPDVLLRVLCHRADHAASKFLKKEYKVPKKMPGALAAGVNEVAHKAGGLLRRKDKG</sequence>
<evidence type="ECO:0000313" key="4">
    <source>
        <dbReference type="EMBL" id="PSC73790.1"/>
    </source>
</evidence>
<dbReference type="Pfam" id="PF25761">
    <property type="entry name" value="TPR_PATROL1"/>
    <property type="match status" value="1"/>
</dbReference>
<dbReference type="AlphaFoldDB" id="A0A2P6VI79"/>
<dbReference type="STRING" id="554055.A0A2P6VI79"/>
<evidence type="ECO:0000259" key="3">
    <source>
        <dbReference type="PROSITE" id="PS51259"/>
    </source>
</evidence>
<accession>A0A2P6VI79</accession>
<evidence type="ECO:0000313" key="5">
    <source>
        <dbReference type="Proteomes" id="UP000239649"/>
    </source>
</evidence>
<dbReference type="EMBL" id="LHPF02000006">
    <property type="protein sequence ID" value="PSC73790.1"/>
    <property type="molecule type" value="Genomic_DNA"/>
</dbReference>
<gene>
    <name evidence="4" type="ORF">C2E20_3044</name>
</gene>
<protein>
    <submittedName>
        <fullName evidence="4">Uncharacterized protein</fullName>
    </submittedName>
</protein>
<reference evidence="4 5" key="1">
    <citation type="journal article" date="2018" name="Plant J.">
        <title>Genome sequences of Chlorella sorokiniana UTEX 1602 and Micractinium conductrix SAG 241.80: implications to maltose excretion by a green alga.</title>
        <authorList>
            <person name="Arriola M.B."/>
            <person name="Velmurugan N."/>
            <person name="Zhang Y."/>
            <person name="Plunkett M.H."/>
            <person name="Hondzo H."/>
            <person name="Barney B.M."/>
        </authorList>
    </citation>
    <scope>NUCLEOTIDE SEQUENCE [LARGE SCALE GENOMIC DNA]</scope>
    <source>
        <strain evidence="4 5">SAG 241.80</strain>
    </source>
</reference>
<keyword evidence="5" id="KW-1185">Reference proteome</keyword>
<name>A0A2P6VI79_9CHLO</name>
<dbReference type="PROSITE" id="PS51258">
    <property type="entry name" value="MHD1"/>
    <property type="match status" value="1"/>
</dbReference>
<dbReference type="OrthoDB" id="2015333at2759"/>
<dbReference type="Proteomes" id="UP000239649">
    <property type="component" value="Unassembled WGS sequence"/>
</dbReference>
<evidence type="ECO:0000256" key="1">
    <source>
        <dbReference type="SAM" id="MobiDB-lite"/>
    </source>
</evidence>
<feature type="domain" description="MHD1" evidence="2">
    <location>
        <begin position="575"/>
        <end position="701"/>
    </location>
</feature>
<evidence type="ECO:0000259" key="2">
    <source>
        <dbReference type="PROSITE" id="PS51258"/>
    </source>
</evidence>
<dbReference type="InterPro" id="IPR057984">
    <property type="entry name" value="PATROL1_C"/>
</dbReference>
<dbReference type="InterPro" id="IPR014772">
    <property type="entry name" value="Munc13_dom-2"/>
</dbReference>
<dbReference type="PROSITE" id="PS51259">
    <property type="entry name" value="MHD2"/>
    <property type="match status" value="1"/>
</dbReference>
<feature type="region of interest" description="Disordered" evidence="1">
    <location>
        <begin position="247"/>
        <end position="266"/>
    </location>
</feature>
<dbReference type="PANTHER" id="PTHR31280:SF2">
    <property type="entry name" value="PROTEIN UNC-13 HOMOLOG"/>
    <property type="match status" value="1"/>
</dbReference>
<dbReference type="InterPro" id="IPR014770">
    <property type="entry name" value="Munc13_1"/>
</dbReference>
<organism evidence="4 5">
    <name type="scientific">Micractinium conductrix</name>
    <dbReference type="NCBI Taxonomy" id="554055"/>
    <lineage>
        <taxon>Eukaryota</taxon>
        <taxon>Viridiplantae</taxon>
        <taxon>Chlorophyta</taxon>
        <taxon>core chlorophytes</taxon>
        <taxon>Trebouxiophyceae</taxon>
        <taxon>Chlorellales</taxon>
        <taxon>Chlorellaceae</taxon>
        <taxon>Chlorella clade</taxon>
        <taxon>Micractinium</taxon>
    </lineage>
</organism>
<dbReference type="PANTHER" id="PTHR31280">
    <property type="entry name" value="PROTEIN UNC-13 HOMOLOG"/>
    <property type="match status" value="1"/>
</dbReference>
<feature type="region of interest" description="Disordered" evidence="1">
    <location>
        <begin position="980"/>
        <end position="1004"/>
    </location>
</feature>
<feature type="compositionally biased region" description="Low complexity" evidence="1">
    <location>
        <begin position="249"/>
        <end position="266"/>
    </location>
</feature>
<feature type="domain" description="MHD2" evidence="3">
    <location>
        <begin position="869"/>
        <end position="979"/>
    </location>
</feature>
<feature type="compositionally biased region" description="Low complexity" evidence="1">
    <location>
        <begin position="982"/>
        <end position="1002"/>
    </location>
</feature>
<comment type="caution">
    <text evidence="4">The sequence shown here is derived from an EMBL/GenBank/DDBJ whole genome shotgun (WGS) entry which is preliminary data.</text>
</comment>
<dbReference type="InterPro" id="IPR008528">
    <property type="entry name" value="unc-13_homologue"/>
</dbReference>
<proteinExistence type="predicted"/>